<name>A0AAF1KVR2_9HYPH</name>
<feature type="transmembrane region" description="Helical" evidence="9">
    <location>
        <begin position="238"/>
        <end position="259"/>
    </location>
</feature>
<evidence type="ECO:0000256" key="7">
    <source>
        <dbReference type="ARBA" id="ARBA00023136"/>
    </source>
</evidence>
<dbReference type="InterPro" id="IPR044669">
    <property type="entry name" value="YneE/VCCN1/2-like"/>
</dbReference>
<dbReference type="KEGG" id="rtu:PR017_12920"/>
<dbReference type="Pfam" id="PF25539">
    <property type="entry name" value="Bestrophin_2"/>
    <property type="match status" value="1"/>
</dbReference>
<evidence type="ECO:0000256" key="9">
    <source>
        <dbReference type="SAM" id="Phobius"/>
    </source>
</evidence>
<keyword evidence="11" id="KW-1185">Reference proteome</keyword>
<accession>A0AAF1KVR2</accession>
<keyword evidence="7 9" id="KW-0472">Membrane</keyword>
<evidence type="ECO:0000256" key="3">
    <source>
        <dbReference type="ARBA" id="ARBA00022475"/>
    </source>
</evidence>
<dbReference type="EMBL" id="CP117255">
    <property type="protein sequence ID" value="WFR94719.1"/>
    <property type="molecule type" value="Genomic_DNA"/>
</dbReference>
<proteinExistence type="inferred from homology"/>
<dbReference type="RefSeq" id="WP_111218989.1">
    <property type="nucleotide sequence ID" value="NZ_CP117255.1"/>
</dbReference>
<feature type="transmembrane region" description="Helical" evidence="9">
    <location>
        <begin position="213"/>
        <end position="232"/>
    </location>
</feature>
<evidence type="ECO:0000256" key="2">
    <source>
        <dbReference type="ARBA" id="ARBA00022448"/>
    </source>
</evidence>
<dbReference type="Proteomes" id="UP000249499">
    <property type="component" value="Chromosome"/>
</dbReference>
<keyword evidence="2" id="KW-0813">Transport</keyword>
<dbReference type="PANTHER" id="PTHR33281">
    <property type="entry name" value="UPF0187 PROTEIN YNEE"/>
    <property type="match status" value="1"/>
</dbReference>
<sequence length="308" mass="34573">MIVRERPGLLPLFFIMRGSIVPRILPQIVVIFVMSCLITWGHHERPGMILSVSGVPFAVLGTALSVFLSFRNNACYQRWCEARHSWGQLVYAARTFSRQTLLLEALHGEEGRRVRRSLLTLAMAMPHALVQHLRPDGDQSKVERLLPDDVQPLYHAASNRPEMLMRLMSADLARMRASDRISDIQYQILDRTITDMAIVPATCERIRNTPLPFAYTLLVHRTAYLFCFLMPFGSVDVLGWGTPFAAAVIAYTFFGLDALGDELENPFSKEANALPIGALADAIEHNLREAMGETDLPPLPTPTNFVLM</sequence>
<evidence type="ECO:0000256" key="4">
    <source>
        <dbReference type="ARBA" id="ARBA00022692"/>
    </source>
</evidence>
<evidence type="ECO:0000313" key="11">
    <source>
        <dbReference type="Proteomes" id="UP000249499"/>
    </source>
</evidence>
<keyword evidence="3" id="KW-1003">Cell membrane</keyword>
<feature type="transmembrane region" description="Helical" evidence="9">
    <location>
        <begin position="47"/>
        <end position="68"/>
    </location>
</feature>
<evidence type="ECO:0000256" key="8">
    <source>
        <dbReference type="ARBA" id="ARBA00034708"/>
    </source>
</evidence>
<dbReference type="PANTHER" id="PTHR33281:SF19">
    <property type="entry name" value="VOLTAGE-DEPENDENT ANION CHANNEL-FORMING PROTEIN YNEE"/>
    <property type="match status" value="1"/>
</dbReference>
<dbReference type="GO" id="GO:0005254">
    <property type="term" value="F:chloride channel activity"/>
    <property type="evidence" value="ECO:0007669"/>
    <property type="project" value="InterPro"/>
</dbReference>
<keyword evidence="6" id="KW-0406">Ion transport</keyword>
<keyword evidence="5 9" id="KW-1133">Transmembrane helix</keyword>
<evidence type="ECO:0000256" key="6">
    <source>
        <dbReference type="ARBA" id="ARBA00023065"/>
    </source>
</evidence>
<reference evidence="10 11" key="1">
    <citation type="journal article" date="2018" name="Sci. Rep.">
        <title>Rhizobium tumorigenes sp. nov., a novel plant tumorigenic bacterium isolated from cane gall tumors on thornless blackberry.</title>
        <authorList>
            <person name="Kuzmanovi N."/>
            <person name="Smalla K."/>
            <person name="Gronow S."/>
            <person name="PuBawska J."/>
        </authorList>
    </citation>
    <scope>NUCLEOTIDE SEQUENCE [LARGE SCALE GENOMIC DNA]</scope>
    <source>
        <strain evidence="10 11">1078</strain>
    </source>
</reference>
<comment type="similarity">
    <text evidence="8">Belongs to the anion channel-forming bestrophin (TC 1.A.46) family.</text>
</comment>
<gene>
    <name evidence="10" type="ORF">PR017_12920</name>
</gene>
<evidence type="ECO:0000256" key="1">
    <source>
        <dbReference type="ARBA" id="ARBA00004651"/>
    </source>
</evidence>
<comment type="subcellular location">
    <subcellularLocation>
        <location evidence="1">Cell membrane</location>
        <topology evidence="1">Multi-pass membrane protein</topology>
    </subcellularLocation>
</comment>
<protein>
    <submittedName>
        <fullName evidence="10">Bestrophin family ion channel</fullName>
    </submittedName>
</protein>
<dbReference type="AlphaFoldDB" id="A0AAF1KVR2"/>
<dbReference type="GO" id="GO:0005886">
    <property type="term" value="C:plasma membrane"/>
    <property type="evidence" value="ECO:0007669"/>
    <property type="project" value="UniProtKB-SubCell"/>
</dbReference>
<evidence type="ECO:0000256" key="5">
    <source>
        <dbReference type="ARBA" id="ARBA00022989"/>
    </source>
</evidence>
<organism evidence="10 11">
    <name type="scientific">Rhizobium tumorigenes</name>
    <dbReference type="NCBI Taxonomy" id="2041385"/>
    <lineage>
        <taxon>Bacteria</taxon>
        <taxon>Pseudomonadati</taxon>
        <taxon>Pseudomonadota</taxon>
        <taxon>Alphaproteobacteria</taxon>
        <taxon>Hyphomicrobiales</taxon>
        <taxon>Rhizobiaceae</taxon>
        <taxon>Rhizobium/Agrobacterium group</taxon>
        <taxon>Rhizobium</taxon>
    </lineage>
</organism>
<reference evidence="11" key="2">
    <citation type="journal article" date="2023" name="MicrobiologyOpen">
        <title>Genomics of the tumorigenes clade of the family Rhizobiaceae and description of Rhizobium rhododendri sp. nov.</title>
        <authorList>
            <person name="Kuzmanovic N."/>
            <person name="diCenzo G.C."/>
            <person name="Bunk B."/>
            <person name="Sproeer C."/>
            <person name="Fruehling A."/>
            <person name="Neumann-Schaal M."/>
            <person name="Overmann J."/>
            <person name="Smalla K."/>
        </authorList>
    </citation>
    <scope>NUCLEOTIDE SEQUENCE [LARGE SCALE GENOMIC DNA]</scope>
    <source>
        <strain evidence="11">1078</strain>
    </source>
</reference>
<feature type="transmembrane region" description="Helical" evidence="9">
    <location>
        <begin position="20"/>
        <end position="41"/>
    </location>
</feature>
<evidence type="ECO:0000313" key="10">
    <source>
        <dbReference type="EMBL" id="WFR94719.1"/>
    </source>
</evidence>
<keyword evidence="4 9" id="KW-0812">Transmembrane</keyword>